<dbReference type="InterPro" id="IPR019079">
    <property type="entry name" value="Capsule_synth_CapA"/>
</dbReference>
<keyword evidence="3" id="KW-0472">Membrane</keyword>
<dbReference type="Proteomes" id="UP001596413">
    <property type="component" value="Unassembled WGS sequence"/>
</dbReference>
<protein>
    <submittedName>
        <fullName evidence="5">CapA family protein</fullName>
        <ecNumber evidence="5">3.1.-.-</ecNumber>
    </submittedName>
</protein>
<keyword evidence="3" id="KW-1133">Transmembrane helix</keyword>
<evidence type="ECO:0000256" key="1">
    <source>
        <dbReference type="ARBA" id="ARBA00005662"/>
    </source>
</evidence>
<evidence type="ECO:0000256" key="3">
    <source>
        <dbReference type="SAM" id="Phobius"/>
    </source>
</evidence>
<organism evidence="5 6">
    <name type="scientific">Streptomyces polyrhachis</name>
    <dbReference type="NCBI Taxonomy" id="1282885"/>
    <lineage>
        <taxon>Bacteria</taxon>
        <taxon>Bacillati</taxon>
        <taxon>Actinomycetota</taxon>
        <taxon>Actinomycetes</taxon>
        <taxon>Kitasatosporales</taxon>
        <taxon>Streptomycetaceae</taxon>
        <taxon>Streptomyces</taxon>
    </lineage>
</organism>
<feature type="domain" description="Capsule synthesis protein CapA" evidence="4">
    <location>
        <begin position="71"/>
        <end position="320"/>
    </location>
</feature>
<dbReference type="RefSeq" id="WP_386410900.1">
    <property type="nucleotide sequence ID" value="NZ_JBHSZO010000002.1"/>
</dbReference>
<dbReference type="CDD" id="cd07381">
    <property type="entry name" value="MPP_CapA"/>
    <property type="match status" value="1"/>
</dbReference>
<dbReference type="SMART" id="SM00854">
    <property type="entry name" value="PGA_cap"/>
    <property type="match status" value="1"/>
</dbReference>
<dbReference type="EMBL" id="JBHSZO010000002">
    <property type="protein sequence ID" value="MFC7216866.1"/>
    <property type="molecule type" value="Genomic_DNA"/>
</dbReference>
<keyword evidence="5" id="KW-0378">Hydrolase</keyword>
<evidence type="ECO:0000259" key="4">
    <source>
        <dbReference type="SMART" id="SM00854"/>
    </source>
</evidence>
<dbReference type="PANTHER" id="PTHR33393">
    <property type="entry name" value="POLYGLUTAMINE SYNTHESIS ACCESSORY PROTEIN RV0574C-RELATED"/>
    <property type="match status" value="1"/>
</dbReference>
<dbReference type="InterPro" id="IPR029052">
    <property type="entry name" value="Metallo-depent_PP-like"/>
</dbReference>
<dbReference type="PANTHER" id="PTHR33393:SF13">
    <property type="entry name" value="PGA BIOSYNTHESIS PROTEIN CAPA"/>
    <property type="match status" value="1"/>
</dbReference>
<gene>
    <name evidence="5" type="ORF">ACFQLX_01575</name>
</gene>
<sequence>MARGTTGEDRDRAATPGARRRAQDTVRDRRRAVVRTAVALAAVAAGLALCATAGTPAPQGADARPARRPFTLLATGDVIPYPSIIEQAAADAGGAGHDFRPILAGVRAPVAAADLALCHLETPAGPPQGPFTGYPVFSSPPQLAPALRDTGYDSCSTASNHTLDGGMDGVARTLGALDAAGVRHAGSGRTQAEAGRPALLRAGGAKVAHLSYTHFSNIEPPPGSPWAVNRLSVPKVAADARAARRAGADVVVVSVHWGTEWQREPDRQQRLVAEELTRLETDGHKDVDLILGTHNHVAQPYEKVNGTWVVYGLGDQMASFVPELYRGNEGSAARFTFAPRKGRWAVDKAEFLAQHSDTGPPFRVTLATRETFPEVHDRVRAAVLSRGAAADGLREARAR</sequence>
<dbReference type="Gene3D" id="3.60.21.10">
    <property type="match status" value="1"/>
</dbReference>
<dbReference type="InterPro" id="IPR052169">
    <property type="entry name" value="CW_Biosynth-Accessory"/>
</dbReference>
<proteinExistence type="inferred from homology"/>
<accession>A0ABW2GAE3</accession>
<dbReference type="GO" id="GO:0016787">
    <property type="term" value="F:hydrolase activity"/>
    <property type="evidence" value="ECO:0007669"/>
    <property type="project" value="UniProtKB-KW"/>
</dbReference>
<comment type="similarity">
    <text evidence="1">Belongs to the CapA family.</text>
</comment>
<name>A0ABW2GAE3_9ACTN</name>
<comment type="caution">
    <text evidence="5">The sequence shown here is derived from an EMBL/GenBank/DDBJ whole genome shotgun (WGS) entry which is preliminary data.</text>
</comment>
<dbReference type="EC" id="3.1.-.-" evidence="5"/>
<feature type="compositionally biased region" description="Basic and acidic residues" evidence="2">
    <location>
        <begin position="1"/>
        <end position="13"/>
    </location>
</feature>
<evidence type="ECO:0000313" key="5">
    <source>
        <dbReference type="EMBL" id="MFC7216866.1"/>
    </source>
</evidence>
<feature type="transmembrane region" description="Helical" evidence="3">
    <location>
        <begin position="32"/>
        <end position="54"/>
    </location>
</feature>
<keyword evidence="3" id="KW-0812">Transmembrane</keyword>
<keyword evidence="6" id="KW-1185">Reference proteome</keyword>
<dbReference type="SUPFAM" id="SSF56300">
    <property type="entry name" value="Metallo-dependent phosphatases"/>
    <property type="match status" value="1"/>
</dbReference>
<reference evidence="6" key="1">
    <citation type="journal article" date="2019" name="Int. J. Syst. Evol. Microbiol.">
        <title>The Global Catalogue of Microorganisms (GCM) 10K type strain sequencing project: providing services to taxonomists for standard genome sequencing and annotation.</title>
        <authorList>
            <consortium name="The Broad Institute Genomics Platform"/>
            <consortium name="The Broad Institute Genome Sequencing Center for Infectious Disease"/>
            <person name="Wu L."/>
            <person name="Ma J."/>
        </authorList>
    </citation>
    <scope>NUCLEOTIDE SEQUENCE [LARGE SCALE GENOMIC DNA]</scope>
    <source>
        <strain evidence="6">CGMCC 1.13681</strain>
    </source>
</reference>
<feature type="region of interest" description="Disordered" evidence="2">
    <location>
        <begin position="1"/>
        <end position="28"/>
    </location>
</feature>
<evidence type="ECO:0000256" key="2">
    <source>
        <dbReference type="SAM" id="MobiDB-lite"/>
    </source>
</evidence>
<evidence type="ECO:0000313" key="6">
    <source>
        <dbReference type="Proteomes" id="UP001596413"/>
    </source>
</evidence>
<dbReference type="Pfam" id="PF09587">
    <property type="entry name" value="PGA_cap"/>
    <property type="match status" value="1"/>
</dbReference>